<name>A0A3P6Q844_TAEAS</name>
<evidence type="ECO:0000313" key="1">
    <source>
        <dbReference type="EMBL" id="VDK27028.1"/>
    </source>
</evidence>
<reference evidence="1 2" key="1">
    <citation type="submission" date="2018-11" db="EMBL/GenBank/DDBJ databases">
        <authorList>
            <consortium name="Pathogen Informatics"/>
        </authorList>
    </citation>
    <scope>NUCLEOTIDE SEQUENCE [LARGE SCALE GENOMIC DNA]</scope>
</reference>
<keyword evidence="2" id="KW-1185">Reference proteome</keyword>
<dbReference type="Proteomes" id="UP000282613">
    <property type="component" value="Unassembled WGS sequence"/>
</dbReference>
<evidence type="ECO:0000313" key="2">
    <source>
        <dbReference type="Proteomes" id="UP000282613"/>
    </source>
</evidence>
<proteinExistence type="predicted"/>
<accession>A0A3P6Q844</accession>
<dbReference type="EMBL" id="UYRS01005239">
    <property type="protein sequence ID" value="VDK27028.1"/>
    <property type="molecule type" value="Genomic_DNA"/>
</dbReference>
<dbReference type="AlphaFoldDB" id="A0A3P6Q844"/>
<gene>
    <name evidence="1" type="ORF">TASK_LOCUS3059</name>
</gene>
<sequence>MSICQLGVSVRRFFVHLVLGLQEARSRGASLQPVPDAVVNVSERSLLGLTLARVCPKALQLLLPVLRVITIGPNGSKHVCEGTGTCVRPICTSNLFYLFIA</sequence>
<organism evidence="1 2">
    <name type="scientific">Taenia asiatica</name>
    <name type="common">Asian tapeworm</name>
    <dbReference type="NCBI Taxonomy" id="60517"/>
    <lineage>
        <taxon>Eukaryota</taxon>
        <taxon>Metazoa</taxon>
        <taxon>Spiralia</taxon>
        <taxon>Lophotrochozoa</taxon>
        <taxon>Platyhelminthes</taxon>
        <taxon>Cestoda</taxon>
        <taxon>Eucestoda</taxon>
        <taxon>Cyclophyllidea</taxon>
        <taxon>Taeniidae</taxon>
        <taxon>Taenia</taxon>
    </lineage>
</organism>
<protein>
    <submittedName>
        <fullName evidence="1">Uncharacterized protein</fullName>
    </submittedName>
</protein>